<proteinExistence type="predicted"/>
<dbReference type="AlphaFoldDB" id="A0A517U4L1"/>
<feature type="signal peptide" evidence="1">
    <location>
        <begin position="1"/>
        <end position="27"/>
    </location>
</feature>
<evidence type="ECO:0000256" key="1">
    <source>
        <dbReference type="SAM" id="SignalP"/>
    </source>
</evidence>
<dbReference type="PROSITE" id="PS51257">
    <property type="entry name" value="PROKAR_LIPOPROTEIN"/>
    <property type="match status" value="1"/>
</dbReference>
<name>A0A517U4L1_9BACT</name>
<sequence precursor="true">MNKRTSLLGSKFGSLLAALFAFTSCSAGLLDTNRAAGARVILREDFESDQPDAQPASADHYQVGYVSFVNPATEPARIVVTGGAFADPFGPGNQSLVIHNPNSATQSRIAWTSIFGDDPTAFRNGVIEFDAWMEKPLPVLGAPGGKFWSFFEVRAGFGGPDRSEVTSVGDVTVWPNFRIQNIFGEPEPRDQIVDAGGRYSIGFEPTFTDGSDDLFGPDRPFHVAIEIDDGDGTPTTERYGIKINGAPITWSQTGESSNYWVPGAPGINILAFYSDASAFFSGGASNAYIDNLVVINNDLPPLGNGDYNGDLAVDGADFLVWQRTFAEMPAAGTGADGDGDGQIGAGDLAVWREGFGSPAARPTSSVVPEPALALPTVFVLTAISAACRRRRALVLAA</sequence>
<dbReference type="OrthoDB" id="242161at2"/>
<dbReference type="PROSITE" id="PS00018">
    <property type="entry name" value="EF_HAND_1"/>
    <property type="match status" value="1"/>
</dbReference>
<dbReference type="InterPro" id="IPR018247">
    <property type="entry name" value="EF_Hand_1_Ca_BS"/>
</dbReference>
<dbReference type="Proteomes" id="UP000317909">
    <property type="component" value="Chromosome"/>
</dbReference>
<keyword evidence="3" id="KW-1185">Reference proteome</keyword>
<keyword evidence="1" id="KW-0732">Signal</keyword>
<dbReference type="EMBL" id="CP036339">
    <property type="protein sequence ID" value="QDT75548.1"/>
    <property type="molecule type" value="Genomic_DNA"/>
</dbReference>
<reference evidence="2 3" key="1">
    <citation type="submission" date="2019-02" db="EMBL/GenBank/DDBJ databases">
        <title>Deep-cultivation of Planctomycetes and their phenomic and genomic characterization uncovers novel biology.</title>
        <authorList>
            <person name="Wiegand S."/>
            <person name="Jogler M."/>
            <person name="Boedeker C."/>
            <person name="Pinto D."/>
            <person name="Vollmers J."/>
            <person name="Rivas-Marin E."/>
            <person name="Kohn T."/>
            <person name="Peeters S.H."/>
            <person name="Heuer A."/>
            <person name="Rast P."/>
            <person name="Oberbeckmann S."/>
            <person name="Bunk B."/>
            <person name="Jeske O."/>
            <person name="Meyerdierks A."/>
            <person name="Storesund J.E."/>
            <person name="Kallscheuer N."/>
            <person name="Luecker S."/>
            <person name="Lage O.M."/>
            <person name="Pohl T."/>
            <person name="Merkel B.J."/>
            <person name="Hornburger P."/>
            <person name="Mueller R.-W."/>
            <person name="Bruemmer F."/>
            <person name="Labrenz M."/>
            <person name="Spormann A.M."/>
            <person name="Op den Camp H."/>
            <person name="Overmann J."/>
            <person name="Amann R."/>
            <person name="Jetten M.S.M."/>
            <person name="Mascher T."/>
            <person name="Medema M.H."/>
            <person name="Devos D.P."/>
            <person name="Kaster A.-K."/>
            <person name="Ovreas L."/>
            <person name="Rohde M."/>
            <person name="Galperin M.Y."/>
            <person name="Jogler C."/>
        </authorList>
    </citation>
    <scope>NUCLEOTIDE SEQUENCE [LARGE SCALE GENOMIC DNA]</scope>
    <source>
        <strain evidence="2 3">I41</strain>
    </source>
</reference>
<evidence type="ECO:0000313" key="2">
    <source>
        <dbReference type="EMBL" id="QDT75548.1"/>
    </source>
</evidence>
<protein>
    <submittedName>
        <fullName evidence="2">Uncharacterized protein</fullName>
    </submittedName>
</protein>
<dbReference type="KEGG" id="llh:I41_47590"/>
<evidence type="ECO:0000313" key="3">
    <source>
        <dbReference type="Proteomes" id="UP000317909"/>
    </source>
</evidence>
<organism evidence="2 3">
    <name type="scientific">Lacipirellula limnantheis</name>
    <dbReference type="NCBI Taxonomy" id="2528024"/>
    <lineage>
        <taxon>Bacteria</taxon>
        <taxon>Pseudomonadati</taxon>
        <taxon>Planctomycetota</taxon>
        <taxon>Planctomycetia</taxon>
        <taxon>Pirellulales</taxon>
        <taxon>Lacipirellulaceae</taxon>
        <taxon>Lacipirellula</taxon>
    </lineage>
</organism>
<accession>A0A517U4L1</accession>
<dbReference type="RefSeq" id="WP_145435240.1">
    <property type="nucleotide sequence ID" value="NZ_CP036339.1"/>
</dbReference>
<feature type="chain" id="PRO_5021863760" evidence="1">
    <location>
        <begin position="28"/>
        <end position="397"/>
    </location>
</feature>
<gene>
    <name evidence="2" type="ORF">I41_47590</name>
</gene>